<comment type="caution">
    <text evidence="1">The sequence shown here is derived from an EMBL/GenBank/DDBJ whole genome shotgun (WGS) entry which is preliminary data.</text>
</comment>
<proteinExistence type="predicted"/>
<dbReference type="AlphaFoldDB" id="X1EVF7"/>
<organism evidence="1">
    <name type="scientific">marine sediment metagenome</name>
    <dbReference type="NCBI Taxonomy" id="412755"/>
    <lineage>
        <taxon>unclassified sequences</taxon>
        <taxon>metagenomes</taxon>
        <taxon>ecological metagenomes</taxon>
    </lineage>
</organism>
<protein>
    <submittedName>
        <fullName evidence="1">Uncharacterized protein</fullName>
    </submittedName>
</protein>
<reference evidence="1" key="1">
    <citation type="journal article" date="2014" name="Front. Microbiol.">
        <title>High frequency of phylogenetically diverse reductive dehalogenase-homologous genes in deep subseafloor sedimentary metagenomes.</title>
        <authorList>
            <person name="Kawai M."/>
            <person name="Futagami T."/>
            <person name="Toyoda A."/>
            <person name="Takaki Y."/>
            <person name="Nishi S."/>
            <person name="Hori S."/>
            <person name="Arai W."/>
            <person name="Tsubouchi T."/>
            <person name="Morono Y."/>
            <person name="Uchiyama I."/>
            <person name="Ito T."/>
            <person name="Fujiyama A."/>
            <person name="Inagaki F."/>
            <person name="Takami H."/>
        </authorList>
    </citation>
    <scope>NUCLEOTIDE SEQUENCE</scope>
    <source>
        <strain evidence="1">Expedition CK06-06</strain>
    </source>
</reference>
<evidence type="ECO:0000313" key="1">
    <source>
        <dbReference type="EMBL" id="GAH12603.1"/>
    </source>
</evidence>
<gene>
    <name evidence="1" type="ORF">S01H4_59963</name>
</gene>
<dbReference type="EMBL" id="BART01035255">
    <property type="protein sequence ID" value="GAH12603.1"/>
    <property type="molecule type" value="Genomic_DNA"/>
</dbReference>
<sequence length="103" mass="12324">MSLEEEIYRLYQLEKLGSDEEHNLKWLPDNPNRAFLICLGAGPWKRLRRVTVQAAAMEWYEERWSDLSAIPKYGNWNPFPLDWQNLYLRNMIMALSEQKADFC</sequence>
<name>X1EVF7_9ZZZZ</name>
<accession>X1EVF7</accession>